<feature type="region of interest" description="Disordered" evidence="1">
    <location>
        <begin position="106"/>
        <end position="131"/>
    </location>
</feature>
<proteinExistence type="predicted"/>
<name>A0A084QVH9_STAC4</name>
<accession>A0A084QVH9</accession>
<protein>
    <submittedName>
        <fullName evidence="3">Uncharacterized protein</fullName>
    </submittedName>
</protein>
<evidence type="ECO:0000313" key="3">
    <source>
        <dbReference type="EMBL" id="KFA67964.1"/>
    </source>
</evidence>
<feature type="signal peptide" evidence="2">
    <location>
        <begin position="1"/>
        <end position="19"/>
    </location>
</feature>
<dbReference type="HOGENOM" id="CLU_2005402_0_0_1"/>
<gene>
    <name evidence="3" type="ORF">S40285_03542</name>
</gene>
<organism evidence="3 4">
    <name type="scientific">Stachybotrys chlorohalonatus (strain IBT 40285)</name>
    <dbReference type="NCBI Taxonomy" id="1283841"/>
    <lineage>
        <taxon>Eukaryota</taxon>
        <taxon>Fungi</taxon>
        <taxon>Dikarya</taxon>
        <taxon>Ascomycota</taxon>
        <taxon>Pezizomycotina</taxon>
        <taxon>Sordariomycetes</taxon>
        <taxon>Hypocreomycetidae</taxon>
        <taxon>Hypocreales</taxon>
        <taxon>Stachybotryaceae</taxon>
        <taxon>Stachybotrys</taxon>
    </lineage>
</organism>
<evidence type="ECO:0000256" key="2">
    <source>
        <dbReference type="SAM" id="SignalP"/>
    </source>
</evidence>
<sequence>MLSTTVTQVIAILIPICLAVPAVTTSAVYTPTIFSQPTPTSDSYNVAATPQYTAIVSAAPDQDEVLARQGYYQTTYYACRTMGNGEERCGWHIPILRLESEAARNCPRPTQSIPERKRFHVDTMPARAGAQ</sequence>
<keyword evidence="2" id="KW-0732">Signal</keyword>
<dbReference type="InParanoid" id="A0A084QVH9"/>
<dbReference type="Proteomes" id="UP000028524">
    <property type="component" value="Unassembled WGS sequence"/>
</dbReference>
<dbReference type="EMBL" id="KL660061">
    <property type="protein sequence ID" value="KFA67964.1"/>
    <property type="molecule type" value="Genomic_DNA"/>
</dbReference>
<dbReference type="AlphaFoldDB" id="A0A084QVH9"/>
<evidence type="ECO:0000256" key="1">
    <source>
        <dbReference type="SAM" id="MobiDB-lite"/>
    </source>
</evidence>
<keyword evidence="4" id="KW-1185">Reference proteome</keyword>
<reference evidence="3 4" key="1">
    <citation type="journal article" date="2014" name="BMC Genomics">
        <title>Comparative genome sequencing reveals chemotype-specific gene clusters in the toxigenic black mold Stachybotrys.</title>
        <authorList>
            <person name="Semeiks J."/>
            <person name="Borek D."/>
            <person name="Otwinowski Z."/>
            <person name="Grishin N.V."/>
        </authorList>
    </citation>
    <scope>NUCLEOTIDE SEQUENCE [LARGE SCALE GENOMIC DNA]</scope>
    <source>
        <strain evidence="3 4">IBT 40285</strain>
    </source>
</reference>
<evidence type="ECO:0000313" key="4">
    <source>
        <dbReference type="Proteomes" id="UP000028524"/>
    </source>
</evidence>
<dbReference type="OrthoDB" id="5153607at2759"/>
<feature type="chain" id="PRO_5001779836" evidence="2">
    <location>
        <begin position="20"/>
        <end position="131"/>
    </location>
</feature>